<dbReference type="Proteomes" id="UP000034006">
    <property type="component" value="Unassembled WGS sequence"/>
</dbReference>
<accession>A0A0G1HWZ2</accession>
<dbReference type="EMBL" id="LCIH01000010">
    <property type="protein sequence ID" value="KKT51611.1"/>
    <property type="molecule type" value="Genomic_DNA"/>
</dbReference>
<evidence type="ECO:0000313" key="2">
    <source>
        <dbReference type="Proteomes" id="UP000034006"/>
    </source>
</evidence>
<name>A0A0G1HWZ2_9BACT</name>
<dbReference type="AlphaFoldDB" id="A0A0G1HWZ2"/>
<proteinExistence type="predicted"/>
<comment type="caution">
    <text evidence="1">The sequence shown here is derived from an EMBL/GenBank/DDBJ whole genome shotgun (WGS) entry which is preliminary data.</text>
</comment>
<organism evidence="1 2">
    <name type="scientific">Candidatus Collierbacteria bacterium GW2011_GWB2_44_22</name>
    <dbReference type="NCBI Taxonomy" id="1618387"/>
    <lineage>
        <taxon>Bacteria</taxon>
        <taxon>Candidatus Collieribacteriota</taxon>
    </lineage>
</organism>
<gene>
    <name evidence="1" type="ORF">UW44_C0010G0049</name>
</gene>
<reference evidence="1 2" key="1">
    <citation type="journal article" date="2015" name="Nature">
        <title>rRNA introns, odd ribosomes, and small enigmatic genomes across a large radiation of phyla.</title>
        <authorList>
            <person name="Brown C.T."/>
            <person name="Hug L.A."/>
            <person name="Thomas B.C."/>
            <person name="Sharon I."/>
            <person name="Castelle C.J."/>
            <person name="Singh A."/>
            <person name="Wilkins M.J."/>
            <person name="Williams K.H."/>
            <person name="Banfield J.F."/>
        </authorList>
    </citation>
    <scope>NUCLEOTIDE SEQUENCE [LARGE SCALE GENOMIC DNA]</scope>
</reference>
<evidence type="ECO:0000313" key="1">
    <source>
        <dbReference type="EMBL" id="KKT51611.1"/>
    </source>
</evidence>
<protein>
    <submittedName>
        <fullName evidence="1">Uncharacterized protein</fullName>
    </submittedName>
</protein>
<sequence>MKVVWPISKAVDLEKTVREICKVFVEQFPGARLNNIVHTGNRTVSGLACAALGADKVTSGPVVFSLPT</sequence>